<sequence>MKIKLFSYSSISLLFLFIALFVNHCITDCGIYEQQTSIVLVVEVIIFLILTLMFPLMLIIKCSIESIVASYKKRCVANEFSIKDLMGVILATYGVYAITRIILLLL</sequence>
<reference evidence="2 3" key="1">
    <citation type="journal article" date="2015" name="Int. J. Syst. Evol. Microbiol.">
        <title>Carboxylicivirga linearis sp. nov., isolated from a sea cucumber culture pond.</title>
        <authorList>
            <person name="Wang F.Q."/>
            <person name="Zhou Y.X."/>
            <person name="Lin X.Z."/>
            <person name="Chen G.J."/>
            <person name="Du Z.J."/>
        </authorList>
    </citation>
    <scope>NUCLEOTIDE SEQUENCE [LARGE SCALE GENOMIC DNA]</scope>
    <source>
        <strain evidence="2 3">FB218</strain>
    </source>
</reference>
<feature type="transmembrane region" description="Helical" evidence="1">
    <location>
        <begin position="85"/>
        <end position="105"/>
    </location>
</feature>
<gene>
    <name evidence="2" type="ORF">KEM10_02055</name>
</gene>
<name>A0ABS5JQ95_9BACT</name>
<keyword evidence="1" id="KW-1133">Transmembrane helix</keyword>
<dbReference type="RefSeq" id="WP_212212818.1">
    <property type="nucleotide sequence ID" value="NZ_JAGUCO010000001.1"/>
</dbReference>
<accession>A0ABS5JQ95</accession>
<protein>
    <submittedName>
        <fullName evidence="2">Uncharacterized protein</fullName>
    </submittedName>
</protein>
<comment type="caution">
    <text evidence="2">The sequence shown here is derived from an EMBL/GenBank/DDBJ whole genome shotgun (WGS) entry which is preliminary data.</text>
</comment>
<evidence type="ECO:0000313" key="3">
    <source>
        <dbReference type="Proteomes" id="UP000708576"/>
    </source>
</evidence>
<feature type="transmembrane region" description="Helical" evidence="1">
    <location>
        <begin position="37"/>
        <end position="64"/>
    </location>
</feature>
<proteinExistence type="predicted"/>
<organism evidence="2 3">
    <name type="scientific">Carboxylicivirga linearis</name>
    <dbReference type="NCBI Taxonomy" id="1628157"/>
    <lineage>
        <taxon>Bacteria</taxon>
        <taxon>Pseudomonadati</taxon>
        <taxon>Bacteroidota</taxon>
        <taxon>Bacteroidia</taxon>
        <taxon>Marinilabiliales</taxon>
        <taxon>Marinilabiliaceae</taxon>
        <taxon>Carboxylicivirga</taxon>
    </lineage>
</organism>
<evidence type="ECO:0000313" key="2">
    <source>
        <dbReference type="EMBL" id="MBS2097042.1"/>
    </source>
</evidence>
<dbReference type="Proteomes" id="UP000708576">
    <property type="component" value="Unassembled WGS sequence"/>
</dbReference>
<dbReference type="EMBL" id="JAGUCO010000001">
    <property type="protein sequence ID" value="MBS2097042.1"/>
    <property type="molecule type" value="Genomic_DNA"/>
</dbReference>
<keyword evidence="1" id="KW-0812">Transmembrane</keyword>
<evidence type="ECO:0000256" key="1">
    <source>
        <dbReference type="SAM" id="Phobius"/>
    </source>
</evidence>
<keyword evidence="3" id="KW-1185">Reference proteome</keyword>
<keyword evidence="1" id="KW-0472">Membrane</keyword>